<accession>A0A146K8D6</accession>
<dbReference type="GO" id="GO:0030203">
    <property type="term" value="P:glycosaminoglycan metabolic process"/>
    <property type="evidence" value="ECO:0007669"/>
    <property type="project" value="TreeGrafter"/>
</dbReference>
<evidence type="ECO:0000256" key="7">
    <source>
        <dbReference type="PIRSR" id="PIRSR001093-1"/>
    </source>
</evidence>
<dbReference type="EMBL" id="GDID01003978">
    <property type="protein sequence ID" value="JAP92628.1"/>
    <property type="molecule type" value="Transcribed_RNA"/>
</dbReference>
<evidence type="ECO:0000256" key="2">
    <source>
        <dbReference type="ARBA" id="ARBA00006285"/>
    </source>
</evidence>
<feature type="domain" description="Glycoside hydrolase family 20 catalytic" evidence="8">
    <location>
        <begin position="144"/>
        <end position="465"/>
    </location>
</feature>
<evidence type="ECO:0000313" key="10">
    <source>
        <dbReference type="EMBL" id="JAP92628.1"/>
    </source>
</evidence>
<dbReference type="SUPFAM" id="SSF51445">
    <property type="entry name" value="(Trans)glycosidases"/>
    <property type="match status" value="1"/>
</dbReference>
<dbReference type="Pfam" id="PF00728">
    <property type="entry name" value="Glyco_hydro_20"/>
    <property type="match status" value="1"/>
</dbReference>
<dbReference type="PANTHER" id="PTHR22600:SF21">
    <property type="entry name" value="BETA-HEXOSAMINIDASE A"/>
    <property type="match status" value="1"/>
</dbReference>
<keyword evidence="5" id="KW-0325">Glycoprotein</keyword>
<dbReference type="InterPro" id="IPR025705">
    <property type="entry name" value="Beta_hexosaminidase_sua/sub"/>
</dbReference>
<dbReference type="Gene3D" id="3.30.379.10">
    <property type="entry name" value="Chitobiase/beta-hexosaminidase domain 2-like"/>
    <property type="match status" value="1"/>
</dbReference>
<dbReference type="PIRSF" id="PIRSF001093">
    <property type="entry name" value="B-hxosamndse_ab_euk"/>
    <property type="match status" value="1"/>
</dbReference>
<dbReference type="PRINTS" id="PR00738">
    <property type="entry name" value="GLHYDRLASE20"/>
</dbReference>
<dbReference type="GO" id="GO:0005975">
    <property type="term" value="P:carbohydrate metabolic process"/>
    <property type="evidence" value="ECO:0007669"/>
    <property type="project" value="InterPro"/>
</dbReference>
<feature type="domain" description="Beta-hexosaminidase eukaryotic type N-terminal" evidence="9">
    <location>
        <begin position="60"/>
        <end position="117"/>
    </location>
</feature>
<sequence length="509" mass="58587">YMLHVSITPKPRQYIVNDQKYIHLNKLVWKCTSKQISCLGHLDQMQILYEKAFYPKGLPLEYQDAISQLQIDVDSTETPKSPIQCDEQYTIEIADQIYITAKNLFGVSRALATLSQMITESPEQQYAPNQYSIQKSSVADKPVFKYRQLMVDAARHYLPLKTLRRQIEALAISKMNVFHLHLIDTQSSAFKPFTQPADQFVKSGFKYGGISYQFDRQNLLQLIAYAKSIGVFVLLEFDMPGHAKSWRLVNPAIVANCPNAGYSSVNPIVEETFTYIKAFLTDLIYVFTENQLTPMIHLGGDEVDHTCWNEDTEIFNWMRKEGITTSMMWQRFHKKVGEIIETLNPDTVKFYWQESFENDNNMENSVIHSWNEETIVSKAAQRNINVIRSFGWYLDLNQPAEGRYAFQMSWMDFYAVDILANIQPQYQKFVLGGGPCMWGEKVHNGNIDEQIWPRSFAIAEILWSNPPDRTITNELKNRLSDSICQLLNIGIQTGAFRPYEPCPGAPGAR</sequence>
<feature type="active site" description="Proton donor" evidence="7">
    <location>
        <position position="302"/>
    </location>
</feature>
<evidence type="ECO:0000256" key="4">
    <source>
        <dbReference type="ARBA" id="ARBA00022801"/>
    </source>
</evidence>
<organism evidence="10">
    <name type="scientific">Trepomonas sp. PC1</name>
    <dbReference type="NCBI Taxonomy" id="1076344"/>
    <lineage>
        <taxon>Eukaryota</taxon>
        <taxon>Metamonada</taxon>
        <taxon>Diplomonadida</taxon>
        <taxon>Hexamitidae</taxon>
        <taxon>Hexamitinae</taxon>
        <taxon>Trepomonas</taxon>
    </lineage>
</organism>
<name>A0A146K8D6_9EUKA</name>
<dbReference type="GO" id="GO:0004563">
    <property type="term" value="F:beta-N-acetylhexosaminidase activity"/>
    <property type="evidence" value="ECO:0007669"/>
    <property type="project" value="UniProtKB-EC"/>
</dbReference>
<protein>
    <recommendedName>
        <fullName evidence="3">beta-N-acetylhexosaminidase</fullName>
        <ecNumber evidence="3">3.2.1.52</ecNumber>
    </recommendedName>
</protein>
<dbReference type="Pfam" id="PF14845">
    <property type="entry name" value="Glycohydro_20b2"/>
    <property type="match status" value="1"/>
</dbReference>
<dbReference type="GO" id="GO:0016020">
    <property type="term" value="C:membrane"/>
    <property type="evidence" value="ECO:0007669"/>
    <property type="project" value="TreeGrafter"/>
</dbReference>
<comment type="catalytic activity">
    <reaction evidence="1">
        <text>Hydrolysis of terminal non-reducing N-acetyl-D-hexosamine residues in N-acetyl-beta-D-hexosaminides.</text>
        <dbReference type="EC" id="3.2.1.52"/>
    </reaction>
</comment>
<proteinExistence type="inferred from homology"/>
<evidence type="ECO:0000256" key="1">
    <source>
        <dbReference type="ARBA" id="ARBA00001231"/>
    </source>
</evidence>
<dbReference type="EC" id="3.2.1.52" evidence="3"/>
<dbReference type="InterPro" id="IPR015883">
    <property type="entry name" value="Glyco_hydro_20_cat"/>
</dbReference>
<gene>
    <name evidence="10" type="ORF">TPC1_15370</name>
</gene>
<feature type="non-terminal residue" evidence="10">
    <location>
        <position position="1"/>
    </location>
</feature>
<dbReference type="Gene3D" id="3.20.20.80">
    <property type="entry name" value="Glycosidases"/>
    <property type="match status" value="1"/>
</dbReference>
<evidence type="ECO:0000256" key="6">
    <source>
        <dbReference type="ARBA" id="ARBA00023295"/>
    </source>
</evidence>
<dbReference type="InterPro" id="IPR017853">
    <property type="entry name" value="GH"/>
</dbReference>
<evidence type="ECO:0000256" key="5">
    <source>
        <dbReference type="ARBA" id="ARBA00023180"/>
    </source>
</evidence>
<reference evidence="10" key="1">
    <citation type="submission" date="2015-07" db="EMBL/GenBank/DDBJ databases">
        <title>Adaptation to a free-living lifestyle via gene acquisitions in the diplomonad Trepomonas sp. PC1.</title>
        <authorList>
            <person name="Xu F."/>
            <person name="Jerlstrom-Hultqvist J."/>
            <person name="Kolisko M."/>
            <person name="Simpson A.G.B."/>
            <person name="Roger A.J."/>
            <person name="Svard S.G."/>
            <person name="Andersson J.O."/>
        </authorList>
    </citation>
    <scope>NUCLEOTIDE SEQUENCE</scope>
    <source>
        <strain evidence="10">PC1</strain>
    </source>
</reference>
<dbReference type="InterPro" id="IPR029019">
    <property type="entry name" value="HEX_eukaryotic_N"/>
</dbReference>
<keyword evidence="4 10" id="KW-0378">Hydrolase</keyword>
<dbReference type="AlphaFoldDB" id="A0A146K8D6"/>
<evidence type="ECO:0000256" key="3">
    <source>
        <dbReference type="ARBA" id="ARBA00012663"/>
    </source>
</evidence>
<keyword evidence="6" id="KW-0326">Glycosidase</keyword>
<dbReference type="InterPro" id="IPR029018">
    <property type="entry name" value="Hex-like_dom2"/>
</dbReference>
<dbReference type="SUPFAM" id="SSF55545">
    <property type="entry name" value="beta-N-acetylhexosaminidase-like domain"/>
    <property type="match status" value="1"/>
</dbReference>
<comment type="similarity">
    <text evidence="2">Belongs to the glycosyl hydrolase 20 family.</text>
</comment>
<evidence type="ECO:0000259" key="9">
    <source>
        <dbReference type="Pfam" id="PF14845"/>
    </source>
</evidence>
<dbReference type="PANTHER" id="PTHR22600">
    <property type="entry name" value="BETA-HEXOSAMINIDASE"/>
    <property type="match status" value="1"/>
</dbReference>
<evidence type="ECO:0000259" key="8">
    <source>
        <dbReference type="Pfam" id="PF00728"/>
    </source>
</evidence>